<dbReference type="SUPFAM" id="SSF109854">
    <property type="entry name" value="DinB/YfiT-like putative metalloenzymes"/>
    <property type="match status" value="1"/>
</dbReference>
<dbReference type="EMBL" id="UINC01024451">
    <property type="protein sequence ID" value="SVA98093.1"/>
    <property type="molecule type" value="Genomic_DNA"/>
</dbReference>
<proteinExistence type="predicted"/>
<organism evidence="1">
    <name type="scientific">marine metagenome</name>
    <dbReference type="NCBI Taxonomy" id="408172"/>
    <lineage>
        <taxon>unclassified sequences</taxon>
        <taxon>metagenomes</taxon>
        <taxon>ecological metagenomes</taxon>
    </lineage>
</organism>
<dbReference type="AlphaFoldDB" id="A0A382AAV2"/>
<feature type="non-terminal residue" evidence="1">
    <location>
        <position position="85"/>
    </location>
</feature>
<sequence length="85" mass="9931">MQKKLLEVVWKFPDEEDVYLRRQYHPLLSPIAWHIGHCVYVEALWIRGCLLGDYTLAEELASIYQPELLTKTARSTVLPSPTELF</sequence>
<evidence type="ECO:0008006" key="2">
    <source>
        <dbReference type="Google" id="ProtNLM"/>
    </source>
</evidence>
<protein>
    <recommendedName>
        <fullName evidence="2">DinB-like domain-containing protein</fullName>
    </recommendedName>
</protein>
<reference evidence="1" key="1">
    <citation type="submission" date="2018-05" db="EMBL/GenBank/DDBJ databases">
        <authorList>
            <person name="Lanie J.A."/>
            <person name="Ng W.-L."/>
            <person name="Kazmierczak K.M."/>
            <person name="Andrzejewski T.M."/>
            <person name="Davidsen T.M."/>
            <person name="Wayne K.J."/>
            <person name="Tettelin H."/>
            <person name="Glass J.I."/>
            <person name="Rusch D."/>
            <person name="Podicherti R."/>
            <person name="Tsui H.-C.T."/>
            <person name="Winkler M.E."/>
        </authorList>
    </citation>
    <scope>NUCLEOTIDE SEQUENCE</scope>
</reference>
<evidence type="ECO:0000313" key="1">
    <source>
        <dbReference type="EMBL" id="SVA98093.1"/>
    </source>
</evidence>
<dbReference type="InterPro" id="IPR034660">
    <property type="entry name" value="DinB/YfiT-like"/>
</dbReference>
<name>A0A382AAV2_9ZZZZ</name>
<gene>
    <name evidence="1" type="ORF">METZ01_LOCUS150947</name>
</gene>
<accession>A0A382AAV2</accession>